<organism evidence="2 3">
    <name type="scientific">Mucilaginibacter limnophilus</name>
    <dbReference type="NCBI Taxonomy" id="1932778"/>
    <lineage>
        <taxon>Bacteria</taxon>
        <taxon>Pseudomonadati</taxon>
        <taxon>Bacteroidota</taxon>
        <taxon>Sphingobacteriia</taxon>
        <taxon>Sphingobacteriales</taxon>
        <taxon>Sphingobacteriaceae</taxon>
        <taxon>Mucilaginibacter</taxon>
    </lineage>
</organism>
<keyword evidence="3" id="KW-1185">Reference proteome</keyword>
<feature type="transmembrane region" description="Helical" evidence="1">
    <location>
        <begin position="12"/>
        <end position="33"/>
    </location>
</feature>
<keyword evidence="1" id="KW-0472">Membrane</keyword>
<keyword evidence="1" id="KW-0812">Transmembrane</keyword>
<dbReference type="EMBL" id="SACK01000002">
    <property type="protein sequence ID" value="RVU01825.1"/>
    <property type="molecule type" value="Genomic_DNA"/>
</dbReference>
<name>A0A437MVZ5_9SPHI</name>
<dbReference type="OrthoDB" id="792530at2"/>
<sequence length="143" mass="17134">MKYYYSRNFSFIAAIFIAFLLSLFCYMLVDSIVKSMYKWALIISPFVLVVIWGSYYFMRNFILRAFRNEIILEFDETKLTYYITNEFVYWDDIIDINTSSSSKNDFLILLKLSDESELGISTKWISGDHNKIYDQIVNYWENS</sequence>
<feature type="transmembrane region" description="Helical" evidence="1">
    <location>
        <begin position="39"/>
        <end position="58"/>
    </location>
</feature>
<evidence type="ECO:0000256" key="1">
    <source>
        <dbReference type="SAM" id="Phobius"/>
    </source>
</evidence>
<protein>
    <submittedName>
        <fullName evidence="2">Uncharacterized protein</fullName>
    </submittedName>
</protein>
<evidence type="ECO:0000313" key="2">
    <source>
        <dbReference type="EMBL" id="RVU01825.1"/>
    </source>
</evidence>
<proteinExistence type="predicted"/>
<accession>A0A437MVZ5</accession>
<dbReference type="AlphaFoldDB" id="A0A437MVZ5"/>
<dbReference type="Proteomes" id="UP000282759">
    <property type="component" value="Unassembled WGS sequence"/>
</dbReference>
<keyword evidence="1" id="KW-1133">Transmembrane helix</keyword>
<evidence type="ECO:0000313" key="3">
    <source>
        <dbReference type="Proteomes" id="UP000282759"/>
    </source>
</evidence>
<reference evidence="2 3" key="1">
    <citation type="submission" date="2019-01" db="EMBL/GenBank/DDBJ databases">
        <authorList>
            <person name="Chen W.-M."/>
        </authorList>
    </citation>
    <scope>NUCLEOTIDE SEQUENCE [LARGE SCALE GENOMIC DNA]</scope>
    <source>
        <strain evidence="2 3">YBJ-36</strain>
    </source>
</reference>
<dbReference type="RefSeq" id="WP_127704189.1">
    <property type="nucleotide sequence ID" value="NZ_SACK01000002.1"/>
</dbReference>
<gene>
    <name evidence="2" type="ORF">EOD41_07665</name>
</gene>
<comment type="caution">
    <text evidence="2">The sequence shown here is derived from an EMBL/GenBank/DDBJ whole genome shotgun (WGS) entry which is preliminary data.</text>
</comment>